<evidence type="ECO:0000313" key="3">
    <source>
        <dbReference type="Proteomes" id="UP001085076"/>
    </source>
</evidence>
<name>A0A9D5C1U2_9LILI</name>
<feature type="region of interest" description="Disordered" evidence="1">
    <location>
        <begin position="27"/>
        <end position="67"/>
    </location>
</feature>
<dbReference type="EMBL" id="JAGGNH010000008">
    <property type="protein sequence ID" value="KAJ0964512.1"/>
    <property type="molecule type" value="Genomic_DNA"/>
</dbReference>
<organism evidence="2 3">
    <name type="scientific">Dioscorea zingiberensis</name>
    <dbReference type="NCBI Taxonomy" id="325984"/>
    <lineage>
        <taxon>Eukaryota</taxon>
        <taxon>Viridiplantae</taxon>
        <taxon>Streptophyta</taxon>
        <taxon>Embryophyta</taxon>
        <taxon>Tracheophyta</taxon>
        <taxon>Spermatophyta</taxon>
        <taxon>Magnoliopsida</taxon>
        <taxon>Liliopsida</taxon>
        <taxon>Dioscoreales</taxon>
        <taxon>Dioscoreaceae</taxon>
        <taxon>Dioscorea</taxon>
    </lineage>
</organism>
<reference evidence="2" key="1">
    <citation type="submission" date="2021-03" db="EMBL/GenBank/DDBJ databases">
        <authorList>
            <person name="Li Z."/>
            <person name="Yang C."/>
        </authorList>
    </citation>
    <scope>NUCLEOTIDE SEQUENCE</scope>
    <source>
        <strain evidence="2">Dzin_1.0</strain>
        <tissue evidence="2">Leaf</tissue>
    </source>
</reference>
<dbReference type="AlphaFoldDB" id="A0A9D5C1U2"/>
<reference evidence="2" key="2">
    <citation type="journal article" date="2022" name="Hortic Res">
        <title>The genome of Dioscorea zingiberensis sheds light on the biosynthesis, origin and evolution of the medicinally important diosgenin saponins.</title>
        <authorList>
            <person name="Li Y."/>
            <person name="Tan C."/>
            <person name="Li Z."/>
            <person name="Guo J."/>
            <person name="Li S."/>
            <person name="Chen X."/>
            <person name="Wang C."/>
            <person name="Dai X."/>
            <person name="Yang H."/>
            <person name="Song W."/>
            <person name="Hou L."/>
            <person name="Xu J."/>
            <person name="Tong Z."/>
            <person name="Xu A."/>
            <person name="Yuan X."/>
            <person name="Wang W."/>
            <person name="Yang Q."/>
            <person name="Chen L."/>
            <person name="Sun Z."/>
            <person name="Wang K."/>
            <person name="Pan B."/>
            <person name="Chen J."/>
            <person name="Bao Y."/>
            <person name="Liu F."/>
            <person name="Qi X."/>
            <person name="Gang D.R."/>
            <person name="Wen J."/>
            <person name="Li J."/>
        </authorList>
    </citation>
    <scope>NUCLEOTIDE SEQUENCE</scope>
    <source>
        <strain evidence="2">Dzin_1.0</strain>
    </source>
</reference>
<comment type="caution">
    <text evidence="2">The sequence shown here is derived from an EMBL/GenBank/DDBJ whole genome shotgun (WGS) entry which is preliminary data.</text>
</comment>
<evidence type="ECO:0000313" key="2">
    <source>
        <dbReference type="EMBL" id="KAJ0964512.1"/>
    </source>
</evidence>
<dbReference type="OrthoDB" id="202851at2759"/>
<evidence type="ECO:0000256" key="1">
    <source>
        <dbReference type="SAM" id="MobiDB-lite"/>
    </source>
</evidence>
<protein>
    <submittedName>
        <fullName evidence="2">Uncharacterized protein</fullName>
    </submittedName>
</protein>
<feature type="region of interest" description="Disordered" evidence="1">
    <location>
        <begin position="119"/>
        <end position="139"/>
    </location>
</feature>
<feature type="compositionally biased region" description="Basic and acidic residues" evidence="1">
    <location>
        <begin position="130"/>
        <end position="139"/>
    </location>
</feature>
<gene>
    <name evidence="2" type="ORF">J5N97_025650</name>
</gene>
<proteinExistence type="predicted"/>
<feature type="compositionally biased region" description="Basic and acidic residues" evidence="1">
    <location>
        <begin position="48"/>
        <end position="59"/>
    </location>
</feature>
<dbReference type="Proteomes" id="UP001085076">
    <property type="component" value="Miscellaneous, Linkage group lg08"/>
</dbReference>
<accession>A0A9D5C1U2</accession>
<keyword evidence="3" id="KW-1185">Reference proteome</keyword>
<sequence>MKAMVGSCLCAPSLSLVLSSRPRFLEEAGSSGPFSSSRERHRTPRLPPTDECHEDEGHGRGRARSLHPSISCSPLALASSKKPTIAARREDIPFIKCQICEKKPREIQGLLRKEALVSPKKGLDSSIGVSDHRDRGECL</sequence>